<keyword evidence="11" id="KW-1185">Reference proteome</keyword>
<sequence length="260" mass="29822">MKWMSRISLILFSVFVLTVSMGSSVKAGQQDVEEFHTGQGTMVLKNLKNNHVYIYNKERSKERFTPESTFKVANALIGLETSAVRDEYEVKRWDGVEREFENWNRDHSLASAMRESAIWFYQDMARTIGEEEMQKNVSRFNYGNQDISGGIDTFWLGSSMKISALEQVVFIEKLVEEQLPIAEKHQKTVKRMMIQDEQDEYILHGKTGTRLSDLGLGWYVGFVENEQGIWVFAVNVDGTGTLAKNITLKELEKRGIITQG</sequence>
<feature type="domain" description="Penicillin-binding protein transpeptidase" evidence="9">
    <location>
        <begin position="46"/>
        <end position="240"/>
    </location>
</feature>
<feature type="modified residue" description="N6-carboxylysine" evidence="6">
    <location>
        <position position="71"/>
    </location>
</feature>
<reference evidence="10" key="1">
    <citation type="submission" date="2020-09" db="EMBL/GenBank/DDBJ databases">
        <title>A novel bacterium of genus Hazenella, isolated from South China Sea.</title>
        <authorList>
            <person name="Huang H."/>
            <person name="Mo K."/>
            <person name="Hu Y."/>
        </authorList>
    </citation>
    <scope>NUCLEOTIDE SEQUENCE</scope>
    <source>
        <strain evidence="10">IB182357</strain>
    </source>
</reference>
<organism evidence="10 11">
    <name type="scientific">Polycladospora coralii</name>
    <dbReference type="NCBI Taxonomy" id="2771432"/>
    <lineage>
        <taxon>Bacteria</taxon>
        <taxon>Bacillati</taxon>
        <taxon>Bacillota</taxon>
        <taxon>Bacilli</taxon>
        <taxon>Bacillales</taxon>
        <taxon>Thermoactinomycetaceae</taxon>
        <taxon>Polycladospora</taxon>
    </lineage>
</organism>
<dbReference type="GO" id="GO:0008800">
    <property type="term" value="F:beta-lactamase activity"/>
    <property type="evidence" value="ECO:0007669"/>
    <property type="project" value="UniProtKB-UniRule"/>
</dbReference>
<evidence type="ECO:0000256" key="1">
    <source>
        <dbReference type="ARBA" id="ARBA00007898"/>
    </source>
</evidence>
<comment type="similarity">
    <text evidence="1 7">Belongs to the class-D beta-lactamase family.</text>
</comment>
<comment type="caution">
    <text evidence="10">The sequence shown here is derived from an EMBL/GenBank/DDBJ whole genome shotgun (WGS) entry which is preliminary data.</text>
</comment>
<evidence type="ECO:0000259" key="9">
    <source>
        <dbReference type="Pfam" id="PF00905"/>
    </source>
</evidence>
<dbReference type="AlphaFoldDB" id="A0A926NIN2"/>
<evidence type="ECO:0000256" key="6">
    <source>
        <dbReference type="PIRSR" id="PIRSR602137-50"/>
    </source>
</evidence>
<evidence type="ECO:0000256" key="7">
    <source>
        <dbReference type="RuleBase" id="RU361140"/>
    </source>
</evidence>
<name>A0A926NIN2_9BACL</name>
<evidence type="ECO:0000256" key="5">
    <source>
        <dbReference type="ARBA" id="ARBA00023251"/>
    </source>
</evidence>
<evidence type="ECO:0000313" key="10">
    <source>
        <dbReference type="EMBL" id="MBD1373968.1"/>
    </source>
</evidence>
<protein>
    <recommendedName>
        <fullName evidence="2 7">Beta-lactamase</fullName>
        <ecNumber evidence="2 7">3.5.2.6</ecNumber>
    </recommendedName>
</protein>
<gene>
    <name evidence="10" type="primary">blaOXA</name>
    <name evidence="10" type="ORF">IC620_16620</name>
</gene>
<dbReference type="InterPro" id="IPR012338">
    <property type="entry name" value="Beta-lactam/transpept-like"/>
</dbReference>
<comment type="catalytic activity">
    <reaction evidence="7">
        <text>a beta-lactam + H2O = a substituted beta-amino acid</text>
        <dbReference type="Rhea" id="RHEA:20401"/>
        <dbReference type="ChEBI" id="CHEBI:15377"/>
        <dbReference type="ChEBI" id="CHEBI:35627"/>
        <dbReference type="ChEBI" id="CHEBI:140347"/>
        <dbReference type="EC" id="3.5.2.6"/>
    </reaction>
</comment>
<dbReference type="PROSITE" id="PS00337">
    <property type="entry name" value="BETA_LACTAMASE_D"/>
    <property type="match status" value="1"/>
</dbReference>
<dbReference type="InterPro" id="IPR001460">
    <property type="entry name" value="PCN-bd_Tpept"/>
</dbReference>
<dbReference type="GO" id="GO:0008658">
    <property type="term" value="F:penicillin binding"/>
    <property type="evidence" value="ECO:0007669"/>
    <property type="project" value="InterPro"/>
</dbReference>
<evidence type="ECO:0000256" key="4">
    <source>
        <dbReference type="ARBA" id="ARBA00022801"/>
    </source>
</evidence>
<dbReference type="Pfam" id="PF00905">
    <property type="entry name" value="Transpeptidase"/>
    <property type="match status" value="1"/>
</dbReference>
<feature type="signal peptide" evidence="8">
    <location>
        <begin position="1"/>
        <end position="27"/>
    </location>
</feature>
<feature type="active site" description="Acyl-ester intermediate" evidence="6">
    <location>
        <position position="68"/>
    </location>
</feature>
<proteinExistence type="inferred from homology"/>
<evidence type="ECO:0000256" key="3">
    <source>
        <dbReference type="ARBA" id="ARBA00022729"/>
    </source>
</evidence>
<keyword evidence="4 7" id="KW-0378">Hydrolase</keyword>
<dbReference type="GO" id="GO:0046677">
    <property type="term" value="P:response to antibiotic"/>
    <property type="evidence" value="ECO:0007669"/>
    <property type="project" value="UniProtKB-UniRule"/>
</dbReference>
<dbReference type="EMBL" id="JACXAH010000056">
    <property type="protein sequence ID" value="MBD1373968.1"/>
    <property type="molecule type" value="Genomic_DNA"/>
</dbReference>
<evidence type="ECO:0000256" key="8">
    <source>
        <dbReference type="SAM" id="SignalP"/>
    </source>
</evidence>
<feature type="chain" id="PRO_5036712886" description="Beta-lactamase" evidence="8">
    <location>
        <begin position="28"/>
        <end position="260"/>
    </location>
</feature>
<evidence type="ECO:0000256" key="2">
    <source>
        <dbReference type="ARBA" id="ARBA00012865"/>
    </source>
</evidence>
<keyword evidence="3 8" id="KW-0732">Signal</keyword>
<dbReference type="GO" id="GO:0017001">
    <property type="term" value="P:antibiotic catabolic process"/>
    <property type="evidence" value="ECO:0007669"/>
    <property type="project" value="InterPro"/>
</dbReference>
<dbReference type="InterPro" id="IPR002137">
    <property type="entry name" value="Beta-lactam_class-D_AS"/>
</dbReference>
<dbReference type="Gene3D" id="3.40.710.10">
    <property type="entry name" value="DD-peptidase/beta-lactamase superfamily"/>
    <property type="match status" value="1"/>
</dbReference>
<dbReference type="SUPFAM" id="SSF56601">
    <property type="entry name" value="beta-lactamase/transpeptidase-like"/>
    <property type="match status" value="1"/>
</dbReference>
<keyword evidence="5 7" id="KW-0046">Antibiotic resistance</keyword>
<dbReference type="EC" id="3.5.2.6" evidence="2 7"/>
<dbReference type="NCBIfam" id="NF012161">
    <property type="entry name" value="bla_class_D_main"/>
    <property type="match status" value="1"/>
</dbReference>
<accession>A0A926NIN2</accession>
<dbReference type="Proteomes" id="UP000661691">
    <property type="component" value="Unassembled WGS sequence"/>
</dbReference>
<evidence type="ECO:0000313" key="11">
    <source>
        <dbReference type="Proteomes" id="UP000661691"/>
    </source>
</evidence>